<reference evidence="1 2" key="1">
    <citation type="journal article" date="2018" name="Genet. Mol. Biol.">
        <title>The genome sequence of Dyella jiangningensis FCAV SCS01 from a lignocellulose-decomposing microbial consortium metagenome reveals potential for biotechnological applications.</title>
        <authorList>
            <person name="Desiderato J.G."/>
            <person name="Alvarenga D.O."/>
            <person name="Constancio M.T.L."/>
            <person name="Alves L.M.C."/>
            <person name="Varani A.M."/>
        </authorList>
    </citation>
    <scope>NUCLEOTIDE SEQUENCE [LARGE SCALE GENOMIC DNA]</scope>
    <source>
        <strain evidence="1 2">FCAV SCS01</strain>
    </source>
</reference>
<keyword evidence="2" id="KW-1185">Reference proteome</keyword>
<dbReference type="AlphaFoldDB" id="A0A328NYG2"/>
<gene>
    <name evidence="1" type="ORF">CA260_13795</name>
</gene>
<evidence type="ECO:0000313" key="2">
    <source>
        <dbReference type="Proteomes" id="UP000248926"/>
    </source>
</evidence>
<dbReference type="Proteomes" id="UP000248926">
    <property type="component" value="Unassembled WGS sequence"/>
</dbReference>
<comment type="caution">
    <text evidence="1">The sequence shown here is derived from an EMBL/GenBank/DDBJ whole genome shotgun (WGS) entry which is preliminary data.</text>
</comment>
<dbReference type="InterPro" id="IPR043519">
    <property type="entry name" value="NT_sf"/>
</dbReference>
<evidence type="ECO:0000313" key="1">
    <source>
        <dbReference type="EMBL" id="RAO75170.1"/>
    </source>
</evidence>
<dbReference type="Gene3D" id="3.30.460.40">
    <property type="match status" value="1"/>
</dbReference>
<sequence length="169" mass="18315">MASTRMSHVTPALYATLAEIVPELHVHCVDPWCVIGSAAALLAGADVSVADVDVLTSRGDAERLMTLWADRREHVYEPAGAERFRSHFARFRFPGLPVEVMGGLELNQGDGWKPVSAGRLLLAGLNGLAVPMPSVDDQIRILESFGREKDLARAKSLRALTSSPLRGED</sequence>
<dbReference type="OrthoDB" id="8447821at2"/>
<proteinExistence type="predicted"/>
<dbReference type="EMBL" id="NFZS01000004">
    <property type="protein sequence ID" value="RAO75170.1"/>
    <property type="molecule type" value="Genomic_DNA"/>
</dbReference>
<accession>A0A328NYG2</accession>
<evidence type="ECO:0008006" key="3">
    <source>
        <dbReference type="Google" id="ProtNLM"/>
    </source>
</evidence>
<name>A0A328NYG2_9GAMM</name>
<dbReference type="SUPFAM" id="SSF81301">
    <property type="entry name" value="Nucleotidyltransferase"/>
    <property type="match status" value="1"/>
</dbReference>
<organism evidence="1 2">
    <name type="scientific">Dyella jiangningensis</name>
    <dbReference type="NCBI Taxonomy" id="1379159"/>
    <lineage>
        <taxon>Bacteria</taxon>
        <taxon>Pseudomonadati</taxon>
        <taxon>Pseudomonadota</taxon>
        <taxon>Gammaproteobacteria</taxon>
        <taxon>Lysobacterales</taxon>
        <taxon>Rhodanobacteraceae</taxon>
        <taxon>Dyella</taxon>
    </lineage>
</organism>
<protein>
    <recommendedName>
        <fullName evidence="3">Nucleotidyltransferase family protein</fullName>
    </recommendedName>
</protein>